<accession>A0AAD3YBF0</accession>
<organism evidence="1 2">
    <name type="scientific">Cutaneotrichosporon spelunceum</name>
    <dbReference type="NCBI Taxonomy" id="1672016"/>
    <lineage>
        <taxon>Eukaryota</taxon>
        <taxon>Fungi</taxon>
        <taxon>Dikarya</taxon>
        <taxon>Basidiomycota</taxon>
        <taxon>Agaricomycotina</taxon>
        <taxon>Tremellomycetes</taxon>
        <taxon>Trichosporonales</taxon>
        <taxon>Trichosporonaceae</taxon>
        <taxon>Cutaneotrichosporon</taxon>
    </lineage>
</organism>
<gene>
    <name evidence="1" type="ORF">CspeluHIS016_0307710</name>
</gene>
<dbReference type="PANTHER" id="PTHR11941">
    <property type="entry name" value="ENOYL-COA HYDRATASE-RELATED"/>
    <property type="match status" value="1"/>
</dbReference>
<keyword evidence="2" id="KW-1185">Reference proteome</keyword>
<dbReference type="SUPFAM" id="SSF52096">
    <property type="entry name" value="ClpP/crotonase"/>
    <property type="match status" value="1"/>
</dbReference>
<evidence type="ECO:0000313" key="2">
    <source>
        <dbReference type="Proteomes" id="UP001222932"/>
    </source>
</evidence>
<protein>
    <recommendedName>
        <fullName evidence="3">ClpP/crotonase</fullName>
    </recommendedName>
</protein>
<dbReference type="PANTHER" id="PTHR11941:SF54">
    <property type="entry name" value="ENOYL-COA HYDRATASE, MITOCHONDRIAL"/>
    <property type="match status" value="1"/>
</dbReference>
<reference evidence="1" key="1">
    <citation type="journal article" date="2023" name="BMC Genomics">
        <title>Chromosome-level genome assemblies of Cutaneotrichosporon spp. (Trichosporonales, Basidiomycota) reveal imbalanced evolution between nucleotide sequences and chromosome synteny.</title>
        <authorList>
            <person name="Kobayashi Y."/>
            <person name="Kayamori A."/>
            <person name="Aoki K."/>
            <person name="Shiwa Y."/>
            <person name="Matsutani M."/>
            <person name="Fujita N."/>
            <person name="Sugita T."/>
            <person name="Iwasaki W."/>
            <person name="Tanaka N."/>
            <person name="Takashima M."/>
        </authorList>
    </citation>
    <scope>NUCLEOTIDE SEQUENCE</scope>
    <source>
        <strain evidence="1">HIS016</strain>
    </source>
</reference>
<comment type="caution">
    <text evidence="1">The sequence shown here is derived from an EMBL/GenBank/DDBJ whole genome shotgun (WGS) entry which is preliminary data.</text>
</comment>
<name>A0AAD3YBF0_9TREE</name>
<evidence type="ECO:0008006" key="3">
    <source>
        <dbReference type="Google" id="ProtNLM"/>
    </source>
</evidence>
<evidence type="ECO:0000313" key="1">
    <source>
        <dbReference type="EMBL" id="GMK56931.1"/>
    </source>
</evidence>
<dbReference type="GO" id="GO:0003824">
    <property type="term" value="F:catalytic activity"/>
    <property type="evidence" value="ECO:0007669"/>
    <property type="project" value="UniProtKB-ARBA"/>
</dbReference>
<sequence length="296" mass="31425">MEDNYIPVDCEERNASQYLLTSHKMIGLAARRAALPRPLATLLRYSSTAPGILVEDRGPTRLITLNRPRQLNALTPADLDAFILAVEGAPASVRAIAVTGAGRAFCAGMNTSAFEGLDVVAARALITKVGRAVGSLRLSPKVTAVLVNGYCLGAAFEMALAADLRIACPGVLVGLPETKVGIPSVVDAALLRHHVGLSLAKEMLLLGEIYPIERMGTGFVNAFAEGEGLVAKGEEVLGKVAELTPVVMAAQKELNEAWMNESHVDGIARSVDVFARVFADPSTHEAVDKYNAKRKK</sequence>
<dbReference type="CDD" id="cd06558">
    <property type="entry name" value="crotonase-like"/>
    <property type="match status" value="1"/>
</dbReference>
<proteinExistence type="predicted"/>
<dbReference type="GO" id="GO:0006635">
    <property type="term" value="P:fatty acid beta-oxidation"/>
    <property type="evidence" value="ECO:0007669"/>
    <property type="project" value="TreeGrafter"/>
</dbReference>
<dbReference type="InterPro" id="IPR001753">
    <property type="entry name" value="Enoyl-CoA_hydra/iso"/>
</dbReference>
<dbReference type="EMBL" id="BTCM01000003">
    <property type="protein sequence ID" value="GMK56931.1"/>
    <property type="molecule type" value="Genomic_DNA"/>
</dbReference>
<dbReference type="Pfam" id="PF00378">
    <property type="entry name" value="ECH_1"/>
    <property type="match status" value="1"/>
</dbReference>
<dbReference type="Proteomes" id="UP001222932">
    <property type="component" value="Unassembled WGS sequence"/>
</dbReference>
<dbReference type="AlphaFoldDB" id="A0AAD3YBF0"/>
<dbReference type="Gene3D" id="3.90.226.10">
    <property type="entry name" value="2-enoyl-CoA Hydratase, Chain A, domain 1"/>
    <property type="match status" value="1"/>
</dbReference>
<dbReference type="InterPro" id="IPR029045">
    <property type="entry name" value="ClpP/crotonase-like_dom_sf"/>
</dbReference>
<reference evidence="1" key="2">
    <citation type="submission" date="2023-06" db="EMBL/GenBank/DDBJ databases">
        <authorList>
            <person name="Kobayashi Y."/>
            <person name="Kayamori A."/>
            <person name="Aoki K."/>
            <person name="Shiwa Y."/>
            <person name="Fujita N."/>
            <person name="Sugita T."/>
            <person name="Iwasaki W."/>
            <person name="Tanaka N."/>
            <person name="Takashima M."/>
        </authorList>
    </citation>
    <scope>NUCLEOTIDE SEQUENCE</scope>
    <source>
        <strain evidence="1">HIS016</strain>
    </source>
</reference>